<organism evidence="1 2">
    <name type="scientific">Lactuca saligna</name>
    <name type="common">Willowleaf lettuce</name>
    <dbReference type="NCBI Taxonomy" id="75948"/>
    <lineage>
        <taxon>Eukaryota</taxon>
        <taxon>Viridiplantae</taxon>
        <taxon>Streptophyta</taxon>
        <taxon>Embryophyta</taxon>
        <taxon>Tracheophyta</taxon>
        <taxon>Spermatophyta</taxon>
        <taxon>Magnoliopsida</taxon>
        <taxon>eudicotyledons</taxon>
        <taxon>Gunneridae</taxon>
        <taxon>Pentapetalae</taxon>
        <taxon>asterids</taxon>
        <taxon>campanulids</taxon>
        <taxon>Asterales</taxon>
        <taxon>Asteraceae</taxon>
        <taxon>Cichorioideae</taxon>
        <taxon>Cichorieae</taxon>
        <taxon>Lactucinae</taxon>
        <taxon>Lactuca</taxon>
    </lineage>
</organism>
<keyword evidence="2" id="KW-1185">Reference proteome</keyword>
<accession>A0AA35Y5A2</accession>
<dbReference type="EMBL" id="OX465086">
    <property type="protein sequence ID" value="CAI9265635.1"/>
    <property type="molecule type" value="Genomic_DNA"/>
</dbReference>
<evidence type="ECO:0000313" key="1">
    <source>
        <dbReference type="EMBL" id="CAI9265635.1"/>
    </source>
</evidence>
<reference evidence="1" key="1">
    <citation type="submission" date="2023-04" db="EMBL/GenBank/DDBJ databases">
        <authorList>
            <person name="Vijverberg K."/>
            <person name="Xiong W."/>
            <person name="Schranz E."/>
        </authorList>
    </citation>
    <scope>NUCLEOTIDE SEQUENCE</scope>
</reference>
<proteinExistence type="predicted"/>
<protein>
    <submittedName>
        <fullName evidence="1">Uncharacterized protein</fullName>
    </submittedName>
</protein>
<evidence type="ECO:0000313" key="2">
    <source>
        <dbReference type="Proteomes" id="UP001177003"/>
    </source>
</evidence>
<sequence length="117" mass="13340">MQCQISILKFSIEIFFKNLDLDMKTGLGKLKETLISVASPQQNTVNQGELPHILYQIRNSQYHGLNNASESLEHAFIEEADVMGVLGMSKRYLFAYNFLISANIYVDVEKDSFTFLI</sequence>
<dbReference type="AlphaFoldDB" id="A0AA35Y5A2"/>
<dbReference type="Proteomes" id="UP001177003">
    <property type="component" value="Chromosome 0"/>
</dbReference>
<name>A0AA35Y5A2_LACSI</name>
<gene>
    <name evidence="1" type="ORF">LSALG_LOCUS6230</name>
</gene>